<comment type="cofactor">
    <cofactor evidence="1">
        <name>Mg(2+)</name>
        <dbReference type="ChEBI" id="CHEBI:18420"/>
    </cofactor>
</comment>
<keyword evidence="3" id="KW-0597">Phosphoprotein</keyword>
<evidence type="ECO:0000259" key="10">
    <source>
        <dbReference type="Pfam" id="PF02880"/>
    </source>
</evidence>
<organism evidence="11">
    <name type="scientific">freshwater metagenome</name>
    <dbReference type="NCBI Taxonomy" id="449393"/>
    <lineage>
        <taxon>unclassified sequences</taxon>
        <taxon>metagenomes</taxon>
        <taxon>ecological metagenomes</taxon>
    </lineage>
</organism>
<dbReference type="InterPro" id="IPR005841">
    <property type="entry name" value="Alpha-D-phosphohexomutase_SF"/>
</dbReference>
<dbReference type="Pfam" id="PF02878">
    <property type="entry name" value="PGM_PMM_I"/>
    <property type="match status" value="1"/>
</dbReference>
<comment type="similarity">
    <text evidence="2">Belongs to the phosphohexose mutase family.</text>
</comment>
<dbReference type="SUPFAM" id="SSF55957">
    <property type="entry name" value="Phosphoglucomutase, C-terminal domain"/>
    <property type="match status" value="1"/>
</dbReference>
<dbReference type="GO" id="GO:0006166">
    <property type="term" value="P:purine ribonucleoside salvage"/>
    <property type="evidence" value="ECO:0007669"/>
    <property type="project" value="TreeGrafter"/>
</dbReference>
<dbReference type="InterPro" id="IPR005843">
    <property type="entry name" value="A-D-PHexomutase_C"/>
</dbReference>
<evidence type="ECO:0000259" key="9">
    <source>
        <dbReference type="Pfam" id="PF02879"/>
    </source>
</evidence>
<dbReference type="PANTHER" id="PTHR45745:SF1">
    <property type="entry name" value="PHOSPHOGLUCOMUTASE 2B-RELATED"/>
    <property type="match status" value="1"/>
</dbReference>
<dbReference type="Pfam" id="PF02880">
    <property type="entry name" value="PGM_PMM_III"/>
    <property type="match status" value="1"/>
</dbReference>
<accession>A0A6J6BTM7</accession>
<dbReference type="PRINTS" id="PR00509">
    <property type="entry name" value="PGMPMM"/>
</dbReference>
<feature type="domain" description="Alpha-D-phosphohexomutase alpha/beta/alpha" evidence="8">
    <location>
        <begin position="44"/>
        <end position="190"/>
    </location>
</feature>
<dbReference type="Pfam" id="PF02879">
    <property type="entry name" value="PGM_PMM_II"/>
    <property type="match status" value="1"/>
</dbReference>
<protein>
    <submittedName>
        <fullName evidence="11">Unannotated protein</fullName>
    </submittedName>
</protein>
<keyword evidence="6" id="KW-0413">Isomerase</keyword>
<dbReference type="Pfam" id="PF00408">
    <property type="entry name" value="PGM_PMM_IV"/>
    <property type="match status" value="1"/>
</dbReference>
<evidence type="ECO:0000256" key="4">
    <source>
        <dbReference type="ARBA" id="ARBA00022723"/>
    </source>
</evidence>
<feature type="domain" description="Alpha-D-phosphohexomutase C-terminal" evidence="7">
    <location>
        <begin position="485"/>
        <end position="528"/>
    </location>
</feature>
<dbReference type="InterPro" id="IPR036900">
    <property type="entry name" value="A-D-PHexomutase_C_sf"/>
</dbReference>
<dbReference type="AlphaFoldDB" id="A0A6J6BTM7"/>
<feature type="domain" description="Alpha-D-phosphohexomutase alpha/beta/alpha" evidence="9">
    <location>
        <begin position="213"/>
        <end position="318"/>
    </location>
</feature>
<evidence type="ECO:0000259" key="8">
    <source>
        <dbReference type="Pfam" id="PF02878"/>
    </source>
</evidence>
<dbReference type="InterPro" id="IPR005845">
    <property type="entry name" value="A-D-PHexomutase_a/b/a-II"/>
</dbReference>
<evidence type="ECO:0000256" key="2">
    <source>
        <dbReference type="ARBA" id="ARBA00010231"/>
    </source>
</evidence>
<dbReference type="GO" id="GO:0008973">
    <property type="term" value="F:phosphopentomutase activity"/>
    <property type="evidence" value="ECO:0007669"/>
    <property type="project" value="TreeGrafter"/>
</dbReference>
<evidence type="ECO:0000259" key="7">
    <source>
        <dbReference type="Pfam" id="PF00408"/>
    </source>
</evidence>
<proteinExistence type="inferred from homology"/>
<gene>
    <name evidence="11" type="ORF">UFOPK1503_00322</name>
</gene>
<dbReference type="InterPro" id="IPR016055">
    <property type="entry name" value="A-D-PHexomutase_a/b/a-I/II/III"/>
</dbReference>
<dbReference type="GO" id="GO:0046872">
    <property type="term" value="F:metal ion binding"/>
    <property type="evidence" value="ECO:0007669"/>
    <property type="project" value="UniProtKB-KW"/>
</dbReference>
<sequence length="536" mass="57679">MSVIELARAWSDQDPDSKTKAELENLINENDLAGLEDRFSQLLQFGTAGLRGELGAGPNRMNRIVVSYAALAIARFLNSHKSLYQDSNGQLSVVVGYDGRENSDIFAQDTAEILAAAGCKAMLFQTTVPTPVAAFTGKRLGASATIVVTASHNPPRDNGYKVYLGGANGGSQLISPQDKDIAALIADISKSETFATIEHSSDIQSLTELDISHYVDRALSLISKENSNRPNLKITHTALHGVGWSVVGDIFSNAGFKVQPVSAQQKADATFPTVVFPNPEEPGAMDLAIETAENNGSDLILANDPDADRLAVAVPTHKGWQMLTGDQVGLILADYVAQKNSKGTIANSIVSANLSKIAEHYNLDYKQTLTGFKWISKVPNLVFGYEEALGYCVDPSHTPDKDGITAALFVAELAADLKAQGKSLLDLLGQLKEKFGESSTGQVSIRVQELSVIGKIMQHVRSKPPTEFDGSLKMIDLAASDTLRTDAVILENEKVRMIFRPSGTEPKLKCYLQYSGSESDLARLKDFAASYLAAAQ</sequence>
<dbReference type="EMBL" id="CAEZST010000003">
    <property type="protein sequence ID" value="CAB4542064.1"/>
    <property type="molecule type" value="Genomic_DNA"/>
</dbReference>
<feature type="domain" description="Alpha-D-phosphohexomutase alpha/beta/alpha" evidence="10">
    <location>
        <begin position="324"/>
        <end position="432"/>
    </location>
</feature>
<evidence type="ECO:0000256" key="5">
    <source>
        <dbReference type="ARBA" id="ARBA00022842"/>
    </source>
</evidence>
<dbReference type="Gene3D" id="3.40.120.10">
    <property type="entry name" value="Alpha-D-Glucose-1,6-Bisphosphate, subunit A, domain 3"/>
    <property type="match status" value="3"/>
</dbReference>
<keyword evidence="5" id="KW-0460">Magnesium</keyword>
<evidence type="ECO:0000313" key="11">
    <source>
        <dbReference type="EMBL" id="CAB4542064.1"/>
    </source>
</evidence>
<evidence type="ECO:0000256" key="3">
    <source>
        <dbReference type="ARBA" id="ARBA00022553"/>
    </source>
</evidence>
<dbReference type="CDD" id="cd05799">
    <property type="entry name" value="PGM2"/>
    <property type="match status" value="1"/>
</dbReference>
<dbReference type="PANTHER" id="PTHR45745">
    <property type="entry name" value="PHOSPHOMANNOMUTASE 45A"/>
    <property type="match status" value="1"/>
</dbReference>
<dbReference type="Gene3D" id="3.30.310.50">
    <property type="entry name" value="Alpha-D-phosphohexomutase, C-terminal domain"/>
    <property type="match status" value="1"/>
</dbReference>
<reference evidence="11" key="1">
    <citation type="submission" date="2020-05" db="EMBL/GenBank/DDBJ databases">
        <authorList>
            <person name="Chiriac C."/>
            <person name="Salcher M."/>
            <person name="Ghai R."/>
            <person name="Kavagutti S V."/>
        </authorList>
    </citation>
    <scope>NUCLEOTIDE SEQUENCE</scope>
</reference>
<evidence type="ECO:0000256" key="1">
    <source>
        <dbReference type="ARBA" id="ARBA00001946"/>
    </source>
</evidence>
<dbReference type="InterPro" id="IPR005844">
    <property type="entry name" value="A-D-PHexomutase_a/b/a-I"/>
</dbReference>
<keyword evidence="4" id="KW-0479">Metal-binding</keyword>
<dbReference type="InterPro" id="IPR005846">
    <property type="entry name" value="A-D-PHexomutase_a/b/a-III"/>
</dbReference>
<dbReference type="GO" id="GO:0005975">
    <property type="term" value="P:carbohydrate metabolic process"/>
    <property type="evidence" value="ECO:0007669"/>
    <property type="project" value="InterPro"/>
</dbReference>
<name>A0A6J6BTM7_9ZZZZ</name>
<dbReference type="SUPFAM" id="SSF53738">
    <property type="entry name" value="Phosphoglucomutase, first 3 domains"/>
    <property type="match status" value="3"/>
</dbReference>
<evidence type="ECO:0000256" key="6">
    <source>
        <dbReference type="ARBA" id="ARBA00023235"/>
    </source>
</evidence>